<keyword evidence="8" id="KW-1185">Reference proteome</keyword>
<dbReference type="GO" id="GO:0022857">
    <property type="term" value="F:transmembrane transporter activity"/>
    <property type="evidence" value="ECO:0007669"/>
    <property type="project" value="InterPro"/>
</dbReference>
<feature type="transmembrane region" description="Helical" evidence="5">
    <location>
        <begin position="47"/>
        <end position="65"/>
    </location>
</feature>
<name>A0A8T1WCH5_9STRA</name>
<dbReference type="InterPro" id="IPR051717">
    <property type="entry name" value="MFS_MFSD6"/>
</dbReference>
<feature type="transmembrane region" description="Helical" evidence="5">
    <location>
        <begin position="136"/>
        <end position="159"/>
    </location>
</feature>
<feature type="domain" description="Major facilitator superfamily (MFS) profile" evidence="6">
    <location>
        <begin position="1"/>
        <end position="202"/>
    </location>
</feature>
<keyword evidence="3 5" id="KW-1133">Transmembrane helix</keyword>
<comment type="caution">
    <text evidence="7">The sequence shown here is derived from an EMBL/GenBank/DDBJ whole genome shotgun (WGS) entry which is preliminary data.</text>
</comment>
<dbReference type="GO" id="GO:0016020">
    <property type="term" value="C:membrane"/>
    <property type="evidence" value="ECO:0007669"/>
    <property type="project" value="UniProtKB-SubCell"/>
</dbReference>
<dbReference type="Proteomes" id="UP000694044">
    <property type="component" value="Unassembled WGS sequence"/>
</dbReference>
<dbReference type="InterPro" id="IPR020846">
    <property type="entry name" value="MFS_dom"/>
</dbReference>
<dbReference type="Pfam" id="PF12832">
    <property type="entry name" value="MFS_1_like"/>
    <property type="match status" value="1"/>
</dbReference>
<evidence type="ECO:0000256" key="4">
    <source>
        <dbReference type="ARBA" id="ARBA00023136"/>
    </source>
</evidence>
<comment type="subcellular location">
    <subcellularLocation>
        <location evidence="1">Membrane</location>
        <topology evidence="1">Multi-pass membrane protein</topology>
    </subcellularLocation>
</comment>
<proteinExistence type="predicted"/>
<accession>A0A8T1WCH5</accession>
<gene>
    <name evidence="7" type="ORF">PHYPSEUDO_003402</name>
</gene>
<dbReference type="OrthoDB" id="515887at2759"/>
<evidence type="ECO:0000256" key="1">
    <source>
        <dbReference type="ARBA" id="ARBA00004141"/>
    </source>
</evidence>
<feature type="transmembrane region" description="Helical" evidence="5">
    <location>
        <begin position="16"/>
        <end position="35"/>
    </location>
</feature>
<dbReference type="EMBL" id="JAGDFM010000017">
    <property type="protein sequence ID" value="KAG7391782.1"/>
    <property type="molecule type" value="Genomic_DNA"/>
</dbReference>
<evidence type="ECO:0000259" key="6">
    <source>
        <dbReference type="PROSITE" id="PS50850"/>
    </source>
</evidence>
<dbReference type="PANTHER" id="PTHR16172">
    <property type="entry name" value="MAJOR FACILITATOR SUPERFAMILY DOMAIN-CONTAINING PROTEIN 6-LIKE"/>
    <property type="match status" value="1"/>
</dbReference>
<dbReference type="InterPro" id="IPR024989">
    <property type="entry name" value="MFS_assoc_dom"/>
</dbReference>
<keyword evidence="2 5" id="KW-0812">Transmembrane</keyword>
<dbReference type="AlphaFoldDB" id="A0A8T1WCH5"/>
<dbReference type="PANTHER" id="PTHR16172:SF41">
    <property type="entry name" value="MAJOR FACILITATOR SUPERFAMILY DOMAIN-CONTAINING PROTEIN 6-LIKE"/>
    <property type="match status" value="1"/>
</dbReference>
<organism evidence="7 8">
    <name type="scientific">Phytophthora pseudosyringae</name>
    <dbReference type="NCBI Taxonomy" id="221518"/>
    <lineage>
        <taxon>Eukaryota</taxon>
        <taxon>Sar</taxon>
        <taxon>Stramenopiles</taxon>
        <taxon>Oomycota</taxon>
        <taxon>Peronosporomycetes</taxon>
        <taxon>Peronosporales</taxon>
        <taxon>Peronosporaceae</taxon>
        <taxon>Phytophthora</taxon>
    </lineage>
</organism>
<evidence type="ECO:0000256" key="2">
    <source>
        <dbReference type="ARBA" id="ARBA00022692"/>
    </source>
</evidence>
<sequence>MLPCAVFNLSGNNPHIVGVVIAVETVSELPFFFHANKIFERFGTAKCVFASLVAYGIRMVTYAFIQHPWLVLPIEVLHGLTYGLLLAAFTNYIYEAAPKGTEGTMIGVLFAVQRGIGGGLSTLGGGWIYGALGGRMMWAIAGFVVFPLSLLCTAGFACLARSYATQSPVASKADSGSTTSDESSLLAASGDYGATDAVGAQC</sequence>
<reference evidence="7" key="1">
    <citation type="submission" date="2021-02" db="EMBL/GenBank/DDBJ databases">
        <authorList>
            <person name="Palmer J.M."/>
        </authorList>
    </citation>
    <scope>NUCLEOTIDE SEQUENCE</scope>
    <source>
        <strain evidence="7">SCRP734</strain>
    </source>
</reference>
<feature type="transmembrane region" description="Helical" evidence="5">
    <location>
        <begin position="71"/>
        <end position="94"/>
    </location>
</feature>
<evidence type="ECO:0000313" key="8">
    <source>
        <dbReference type="Proteomes" id="UP000694044"/>
    </source>
</evidence>
<keyword evidence="4 5" id="KW-0472">Membrane</keyword>
<protein>
    <recommendedName>
        <fullName evidence="6">Major facilitator superfamily (MFS) profile domain-containing protein</fullName>
    </recommendedName>
</protein>
<evidence type="ECO:0000256" key="5">
    <source>
        <dbReference type="SAM" id="Phobius"/>
    </source>
</evidence>
<feature type="transmembrane region" description="Helical" evidence="5">
    <location>
        <begin position="106"/>
        <end position="130"/>
    </location>
</feature>
<dbReference type="PROSITE" id="PS50850">
    <property type="entry name" value="MFS"/>
    <property type="match status" value="1"/>
</dbReference>
<evidence type="ECO:0000256" key="3">
    <source>
        <dbReference type="ARBA" id="ARBA00022989"/>
    </source>
</evidence>
<evidence type="ECO:0000313" key="7">
    <source>
        <dbReference type="EMBL" id="KAG7391782.1"/>
    </source>
</evidence>